<dbReference type="GO" id="GO:0007064">
    <property type="term" value="P:mitotic sister chromatid cohesion"/>
    <property type="evidence" value="ECO:0007669"/>
    <property type="project" value="TreeGrafter"/>
</dbReference>
<feature type="compositionally biased region" description="Basic residues" evidence="4">
    <location>
        <begin position="303"/>
        <end position="318"/>
    </location>
</feature>
<evidence type="ECO:0000259" key="5">
    <source>
        <dbReference type="Pfam" id="PF04824"/>
    </source>
</evidence>
<feature type="compositionally biased region" description="Polar residues" evidence="4">
    <location>
        <begin position="478"/>
        <end position="496"/>
    </location>
</feature>
<evidence type="ECO:0000313" key="7">
    <source>
        <dbReference type="EMBL" id="KAA8916527.1"/>
    </source>
</evidence>
<gene>
    <name evidence="7" type="ORF">TRICI_001390</name>
</gene>
<keyword evidence="3" id="KW-0539">Nucleus</keyword>
<comment type="similarity">
    <text evidence="2">Belongs to the rad21 family.</text>
</comment>
<evidence type="ECO:0008006" key="9">
    <source>
        <dbReference type="Google" id="ProtNLM"/>
    </source>
</evidence>
<dbReference type="Proteomes" id="UP000761534">
    <property type="component" value="Unassembled WGS sequence"/>
</dbReference>
<feature type="compositionally biased region" description="Low complexity" evidence="4">
    <location>
        <begin position="289"/>
        <end position="302"/>
    </location>
</feature>
<evidence type="ECO:0000256" key="4">
    <source>
        <dbReference type="SAM" id="MobiDB-lite"/>
    </source>
</evidence>
<reference evidence="7" key="1">
    <citation type="journal article" date="2019" name="G3 (Bethesda)">
        <title>Genome Assemblies of Two Rare Opportunistic Yeast Pathogens: Diutina rugosa (syn. Candida rugosa) and Trichomonascus ciferrii (syn. Candida ciferrii).</title>
        <authorList>
            <person name="Mixao V."/>
            <person name="Saus E."/>
            <person name="Hansen A.P."/>
            <person name="Lass-Florl C."/>
            <person name="Gabaldon T."/>
        </authorList>
    </citation>
    <scope>NUCLEOTIDE SEQUENCE</scope>
    <source>
        <strain evidence="7">CBS 4856</strain>
    </source>
</reference>
<feature type="domain" description="Rad21/Rec8-like protein C-terminal eukaryotic" evidence="5">
    <location>
        <begin position="518"/>
        <end position="569"/>
    </location>
</feature>
<name>A0A642VAA8_9ASCO</name>
<dbReference type="AlphaFoldDB" id="A0A642VAA8"/>
<comment type="caution">
    <text evidence="7">The sequence shown here is derived from an EMBL/GenBank/DDBJ whole genome shotgun (WGS) entry which is preliminary data.</text>
</comment>
<dbReference type="OrthoDB" id="10071381at2759"/>
<dbReference type="InterPro" id="IPR036390">
    <property type="entry name" value="WH_DNA-bd_sf"/>
</dbReference>
<organism evidence="7 8">
    <name type="scientific">Trichomonascus ciferrii</name>
    <dbReference type="NCBI Taxonomy" id="44093"/>
    <lineage>
        <taxon>Eukaryota</taxon>
        <taxon>Fungi</taxon>
        <taxon>Dikarya</taxon>
        <taxon>Ascomycota</taxon>
        <taxon>Saccharomycotina</taxon>
        <taxon>Dipodascomycetes</taxon>
        <taxon>Dipodascales</taxon>
        <taxon>Trichomonascaceae</taxon>
        <taxon>Trichomonascus</taxon>
        <taxon>Trichomonascus ciferrii complex</taxon>
    </lineage>
</organism>
<dbReference type="PANTHER" id="PTHR12585">
    <property type="entry name" value="SCC1 / RAD21 FAMILY MEMBER"/>
    <property type="match status" value="1"/>
</dbReference>
<evidence type="ECO:0000256" key="2">
    <source>
        <dbReference type="ARBA" id="ARBA00009870"/>
    </source>
</evidence>
<accession>A0A642VAA8</accession>
<sequence>MFFSEQLLLHHGPLAQVWLASTMEKKVSKNEYLGLDITTSVAAISNPTTGPKALRLSGQLLLGVTTVYQKKAQYLYDDCSEFMLRLRTNKPGNVDASNATVSGREQALTMQNQVAEAADIVPDLPPELDDVAPPPLMLDDDLSMDLDEAGDDMVAPSQEAGAIWGGGKEGGNDVQIHEDTSIELGRGNDGNAATQEQPFMGDEEDLGLDLGDNDESIEVGREAEPRPEYDAIEDDGGLMLEDKGGPNMDDFEPPLDMGSPIDPVTPGDANELEDSVQLANLSDGMGEFEQSQQEQEQQQQQQTRKRKEAARSGPKKRTTQFDEETTMEPVGGDSMSASQQVEEDQQVSRIVSHESYGISLLKQAYASPETYMNLIYQPPVGMPAGVTALLNPTAVRKAIQQQQQEQRQQITSNEQEEERSPKVQRLENDQRPEGDHEYDDDAGLLLENNDRDDEGVLGMGGSGDDFYDQEPQSHLFGPTSTEVQQENGSGDSTTANRDISQNTLKAAEILRNEMPASDESTSFNNLVADANRSDKVKMFFELLVLTTKDAISVNQPTDYGDIAISSKEKLYNPIFSV</sequence>
<dbReference type="InterPro" id="IPR039781">
    <property type="entry name" value="Rad21/Rec8-like"/>
</dbReference>
<protein>
    <recommendedName>
        <fullName evidence="9">Rad21/Rec8-like protein N-terminal domain-containing protein</fullName>
    </recommendedName>
</protein>
<dbReference type="Pfam" id="PF04824">
    <property type="entry name" value="Rad21_Rec8"/>
    <property type="match status" value="1"/>
</dbReference>
<evidence type="ECO:0000313" key="8">
    <source>
        <dbReference type="Proteomes" id="UP000761534"/>
    </source>
</evidence>
<dbReference type="VEuPathDB" id="FungiDB:TRICI_001390"/>
<dbReference type="GO" id="GO:0003682">
    <property type="term" value="F:chromatin binding"/>
    <property type="evidence" value="ECO:0007669"/>
    <property type="project" value="TreeGrafter"/>
</dbReference>
<dbReference type="EMBL" id="SWFS01000097">
    <property type="protein sequence ID" value="KAA8916527.1"/>
    <property type="molecule type" value="Genomic_DNA"/>
</dbReference>
<feature type="compositionally biased region" description="Low complexity" evidence="4">
    <location>
        <begin position="400"/>
        <end position="409"/>
    </location>
</feature>
<dbReference type="SUPFAM" id="SSF46785">
    <property type="entry name" value="Winged helix' DNA-binding domain"/>
    <property type="match status" value="1"/>
</dbReference>
<evidence type="ECO:0000256" key="3">
    <source>
        <dbReference type="ARBA" id="ARBA00023242"/>
    </source>
</evidence>
<dbReference type="Pfam" id="PF04825">
    <property type="entry name" value="Rad21_Rec8_N"/>
    <property type="match status" value="1"/>
</dbReference>
<keyword evidence="8" id="KW-1185">Reference proteome</keyword>
<dbReference type="GO" id="GO:0030892">
    <property type="term" value="C:mitotic cohesin complex"/>
    <property type="evidence" value="ECO:0007669"/>
    <property type="project" value="TreeGrafter"/>
</dbReference>
<feature type="compositionally biased region" description="Basic and acidic residues" evidence="4">
    <location>
        <begin position="218"/>
        <end position="229"/>
    </location>
</feature>
<dbReference type="PANTHER" id="PTHR12585:SF69">
    <property type="entry name" value="FI11703P"/>
    <property type="match status" value="1"/>
</dbReference>
<feature type="compositionally biased region" description="Basic and acidic residues" evidence="4">
    <location>
        <begin position="418"/>
        <end position="435"/>
    </location>
</feature>
<dbReference type="GO" id="GO:0005634">
    <property type="term" value="C:nucleus"/>
    <property type="evidence" value="ECO:0007669"/>
    <property type="project" value="UniProtKB-SubCell"/>
</dbReference>
<dbReference type="InterPro" id="IPR023093">
    <property type="entry name" value="ScpA-like_C"/>
</dbReference>
<evidence type="ECO:0000259" key="6">
    <source>
        <dbReference type="Pfam" id="PF04825"/>
    </source>
</evidence>
<proteinExistence type="inferred from homology"/>
<dbReference type="InterPro" id="IPR006910">
    <property type="entry name" value="Rad21_Rec8_N"/>
</dbReference>
<evidence type="ECO:0000256" key="1">
    <source>
        <dbReference type="ARBA" id="ARBA00004123"/>
    </source>
</evidence>
<feature type="region of interest" description="Disordered" evidence="4">
    <location>
        <begin position="218"/>
        <end position="348"/>
    </location>
</feature>
<feature type="domain" description="Rad21/Rec8-like protein N-terminal" evidence="6">
    <location>
        <begin position="1"/>
        <end position="96"/>
    </location>
</feature>
<dbReference type="GO" id="GO:1990414">
    <property type="term" value="P:replication-born double-strand break repair via sister chromatid exchange"/>
    <property type="evidence" value="ECO:0007669"/>
    <property type="project" value="TreeGrafter"/>
</dbReference>
<comment type="subcellular location">
    <subcellularLocation>
        <location evidence="1">Nucleus</location>
    </subcellularLocation>
</comment>
<dbReference type="InterPro" id="IPR006909">
    <property type="entry name" value="Rad21/Rec8_C_eu"/>
</dbReference>
<dbReference type="Gene3D" id="1.10.10.580">
    <property type="entry name" value="Structural maintenance of chromosome 1. Chain E"/>
    <property type="match status" value="1"/>
</dbReference>
<feature type="region of interest" description="Disordered" evidence="4">
    <location>
        <begin position="399"/>
        <end position="496"/>
    </location>
</feature>